<dbReference type="EMBL" id="BMAW01037320">
    <property type="protein sequence ID" value="GFU47929.1"/>
    <property type="molecule type" value="Genomic_DNA"/>
</dbReference>
<accession>A0A8X6QZN2</accession>
<keyword evidence="2" id="KW-1185">Reference proteome</keyword>
<protein>
    <submittedName>
        <fullName evidence="1">Uncharacterized protein</fullName>
    </submittedName>
</protein>
<sequence length="124" mass="14400">MGSGYSASKSTRKIGGAEAVVNLFLTNPSSYRTQKRGIGKKKMISSRKTFFRNDYKTAFYTQPLFRARERSPRERYFCRSPRTDLHDHGPCVSWFSWLDAGQRRRLFREHRWKVGAADKMGITG</sequence>
<comment type="caution">
    <text evidence="1">The sequence shown here is derived from an EMBL/GenBank/DDBJ whole genome shotgun (WGS) entry which is preliminary data.</text>
</comment>
<organism evidence="1 2">
    <name type="scientific">Nephila pilipes</name>
    <name type="common">Giant wood spider</name>
    <name type="synonym">Nephila maculata</name>
    <dbReference type="NCBI Taxonomy" id="299642"/>
    <lineage>
        <taxon>Eukaryota</taxon>
        <taxon>Metazoa</taxon>
        <taxon>Ecdysozoa</taxon>
        <taxon>Arthropoda</taxon>
        <taxon>Chelicerata</taxon>
        <taxon>Arachnida</taxon>
        <taxon>Araneae</taxon>
        <taxon>Araneomorphae</taxon>
        <taxon>Entelegynae</taxon>
        <taxon>Araneoidea</taxon>
        <taxon>Nephilidae</taxon>
        <taxon>Nephila</taxon>
    </lineage>
</organism>
<evidence type="ECO:0000313" key="1">
    <source>
        <dbReference type="EMBL" id="GFU47929.1"/>
    </source>
</evidence>
<dbReference type="AlphaFoldDB" id="A0A8X6QZN2"/>
<evidence type="ECO:0000313" key="2">
    <source>
        <dbReference type="Proteomes" id="UP000887013"/>
    </source>
</evidence>
<gene>
    <name evidence="1" type="ORF">NPIL_450131</name>
</gene>
<reference evidence="1" key="1">
    <citation type="submission" date="2020-08" db="EMBL/GenBank/DDBJ databases">
        <title>Multicomponent nature underlies the extraordinary mechanical properties of spider dragline silk.</title>
        <authorList>
            <person name="Kono N."/>
            <person name="Nakamura H."/>
            <person name="Mori M."/>
            <person name="Yoshida Y."/>
            <person name="Ohtoshi R."/>
            <person name="Malay A.D."/>
            <person name="Moran D.A.P."/>
            <person name="Tomita M."/>
            <person name="Numata K."/>
            <person name="Arakawa K."/>
        </authorList>
    </citation>
    <scope>NUCLEOTIDE SEQUENCE</scope>
</reference>
<name>A0A8X6QZN2_NEPPI</name>
<dbReference type="Proteomes" id="UP000887013">
    <property type="component" value="Unassembled WGS sequence"/>
</dbReference>
<proteinExistence type="predicted"/>